<evidence type="ECO:0000313" key="3">
    <source>
        <dbReference type="EMBL" id="CAL1539917.1"/>
    </source>
</evidence>
<comment type="caution">
    <text evidence="3">The sequence shown here is derived from an EMBL/GenBank/DDBJ whole genome shotgun (WGS) entry which is preliminary data.</text>
</comment>
<sequence length="796" mass="87359">MSGDTLGATHQSGSEPGLNFTDEVFTLEQVLDRFRLPRVIQCDMGLMKDNRLDLSKPLLAFSRRSARKVGARNMQWDCKERELKVMGSDLLIPEDYIGWFAVQGSPGAPDDLKSVTPYRKLSQLSTSRVSSFLVGGISPISGFLLLRSNNTVKNIPHQILPGDVLRKANNQIFQEDGSLYASPKPDTKSGTSTLTRRGAFREKSKVQPYLMYHDEKDRAILLKAQQRGIFYVIGQDGQCGDEDTVALQLKDIITQYTFPLVVKLLHGLVPAVSCGFTGTILLTDIDMEETVVASTLLKNRNTSLEIPLGSDMLFQVAENSTELTTSEAWKYALAHCHSLAPIYTRAIKVIDFSGSIDEDESEFDAIVSEEAVLRKEKCSNSTTATSLPQEPTNEESVQIRPKSDISARRSRISTVYDLSRRVGVYALDYSINPRHLSRRRRLRANAFKGGTLGQQRVDSGVDLGCMAVSPGPGASDLPQPVTTVFPEHSNAIVGHDASGRSYTKEISIPCVAGRPCDSSPTIGSERDSVEYTDINATAIYSGLSGNASPRFCHLFLHGDRFVTVRHGRSTDETNFDEGYSGADRNSATVPLYLFHGSLSSTDDNAAPGWESSESQDEKIYEDLDEVIAQCSNTSSNDRSNVEITTRARLNATNSTGVYPQQDSVTDDTPSAASSLKPTGSYRPPLPERKPRAVVTPTPVFSPPIDLSSSSSAPQSISGCYNREQLIHELKKEKGIDSAVELALRSLTMAEFTGLLYHDHGMVAHLNSILPKLEPPDLKRIANSIRSVREKIQLLTL</sequence>
<feature type="domain" description="CABIT" evidence="2">
    <location>
        <begin position="82"/>
        <end position="327"/>
    </location>
</feature>
<dbReference type="AlphaFoldDB" id="A0AAV2I0A6"/>
<evidence type="ECO:0000256" key="1">
    <source>
        <dbReference type="SAM" id="MobiDB-lite"/>
    </source>
</evidence>
<dbReference type="EMBL" id="CAXITT010000360">
    <property type="protein sequence ID" value="CAL1539917.1"/>
    <property type="molecule type" value="Genomic_DNA"/>
</dbReference>
<protein>
    <recommendedName>
        <fullName evidence="2">CABIT domain-containing protein</fullName>
    </recommendedName>
</protein>
<name>A0AAV2I0A6_LYMST</name>
<evidence type="ECO:0000313" key="4">
    <source>
        <dbReference type="Proteomes" id="UP001497497"/>
    </source>
</evidence>
<reference evidence="3 4" key="1">
    <citation type="submission" date="2024-04" db="EMBL/GenBank/DDBJ databases">
        <authorList>
            <consortium name="Genoscope - CEA"/>
            <person name="William W."/>
        </authorList>
    </citation>
    <scope>NUCLEOTIDE SEQUENCE [LARGE SCALE GENOMIC DNA]</scope>
</reference>
<keyword evidence="4" id="KW-1185">Reference proteome</keyword>
<feature type="compositionally biased region" description="Polar residues" evidence="1">
    <location>
        <begin position="652"/>
        <end position="677"/>
    </location>
</feature>
<dbReference type="InterPro" id="IPR025946">
    <property type="entry name" value="CABIT_dom"/>
</dbReference>
<proteinExistence type="predicted"/>
<organism evidence="3 4">
    <name type="scientific">Lymnaea stagnalis</name>
    <name type="common">Great pond snail</name>
    <name type="synonym">Helix stagnalis</name>
    <dbReference type="NCBI Taxonomy" id="6523"/>
    <lineage>
        <taxon>Eukaryota</taxon>
        <taxon>Metazoa</taxon>
        <taxon>Spiralia</taxon>
        <taxon>Lophotrochozoa</taxon>
        <taxon>Mollusca</taxon>
        <taxon>Gastropoda</taxon>
        <taxon>Heterobranchia</taxon>
        <taxon>Euthyneura</taxon>
        <taxon>Panpulmonata</taxon>
        <taxon>Hygrophila</taxon>
        <taxon>Lymnaeoidea</taxon>
        <taxon>Lymnaeidae</taxon>
        <taxon>Lymnaea</taxon>
    </lineage>
</organism>
<dbReference type="Pfam" id="PF12736">
    <property type="entry name" value="CABIT"/>
    <property type="match status" value="1"/>
</dbReference>
<gene>
    <name evidence="3" type="ORF">GSLYS_00013650001</name>
</gene>
<feature type="region of interest" description="Disordered" evidence="1">
    <location>
        <begin position="652"/>
        <end position="693"/>
    </location>
</feature>
<evidence type="ECO:0000259" key="2">
    <source>
        <dbReference type="Pfam" id="PF12736"/>
    </source>
</evidence>
<accession>A0AAV2I0A6</accession>
<dbReference type="Proteomes" id="UP001497497">
    <property type="component" value="Unassembled WGS sequence"/>
</dbReference>